<keyword evidence="1" id="KW-0805">Transcription regulation</keyword>
<evidence type="ECO:0000259" key="4">
    <source>
        <dbReference type="PROSITE" id="PS50932"/>
    </source>
</evidence>
<dbReference type="EMBL" id="CP004393">
    <property type="protein sequence ID" value="AJE46904.1"/>
    <property type="molecule type" value="Genomic_DNA"/>
</dbReference>
<dbReference type="RefSeq" id="WP_043869592.1">
    <property type="nucleotide sequence ID" value="NZ_CP004393.1"/>
</dbReference>
<name>A0A0B5DV52_9RHOB</name>
<dbReference type="Gene3D" id="1.10.260.40">
    <property type="entry name" value="lambda repressor-like DNA-binding domains"/>
    <property type="match status" value="1"/>
</dbReference>
<keyword evidence="3" id="KW-0804">Transcription</keyword>
<dbReference type="InterPro" id="IPR046335">
    <property type="entry name" value="LacI/GalR-like_sensor"/>
</dbReference>
<dbReference type="PANTHER" id="PTHR30146">
    <property type="entry name" value="LACI-RELATED TRANSCRIPTIONAL REPRESSOR"/>
    <property type="match status" value="1"/>
</dbReference>
<dbReference type="PANTHER" id="PTHR30146:SF109">
    <property type="entry name" value="HTH-TYPE TRANSCRIPTIONAL REGULATOR GALS"/>
    <property type="match status" value="1"/>
</dbReference>
<dbReference type="SMART" id="SM00354">
    <property type="entry name" value="HTH_LACI"/>
    <property type="match status" value="1"/>
</dbReference>
<sequence>MNLKELSEFLGLSQTTVSRALNGYPEVAEATRERVMKAARQHHYTPNPRARSLATGRSHAVGHILPLSAEHEMLNPVFTDFLAGAAEVYARESYDMLLSLVPDRDEAGSYRRIAARGSVDGVIVHGPTVDDPRIGLLREIGMPFVVHGRSGGAGETEYCWVDINNARAFERATRLLLELGHRRIGLLNGLETMDFAHERRTGYRKALRDAGIAEDPALCRASEMTEGYGFAAATDLLALADPPTALLASSILIGFGARRALDAAGLRIGRDVSLVVHDDELSYLRNGKVEPIFTATRSSVRQAGRICAELLLGQIAVPALPPQHVLLEAELIIGDTTGPAPAP</sequence>
<dbReference type="GO" id="GO:0000976">
    <property type="term" value="F:transcription cis-regulatory region binding"/>
    <property type="evidence" value="ECO:0007669"/>
    <property type="project" value="TreeGrafter"/>
</dbReference>
<dbReference type="STRING" id="1208324.P73_2189"/>
<dbReference type="InterPro" id="IPR010982">
    <property type="entry name" value="Lambda_DNA-bd_dom_sf"/>
</dbReference>
<dbReference type="Pfam" id="PF13377">
    <property type="entry name" value="Peripla_BP_3"/>
    <property type="match status" value="1"/>
</dbReference>
<keyword evidence="6" id="KW-1185">Reference proteome</keyword>
<feature type="domain" description="HTH lacI-type" evidence="4">
    <location>
        <begin position="1"/>
        <end position="55"/>
    </location>
</feature>
<accession>A0A0B5DV52</accession>
<dbReference type="KEGG" id="cid:P73_2189"/>
<dbReference type="HOGENOM" id="CLU_037628_6_1_5"/>
<dbReference type="GO" id="GO:0003700">
    <property type="term" value="F:DNA-binding transcription factor activity"/>
    <property type="evidence" value="ECO:0007669"/>
    <property type="project" value="TreeGrafter"/>
</dbReference>
<dbReference type="CDD" id="cd20010">
    <property type="entry name" value="PBP1_AglR-like"/>
    <property type="match status" value="1"/>
</dbReference>
<dbReference type="SUPFAM" id="SSF53822">
    <property type="entry name" value="Periplasmic binding protein-like I"/>
    <property type="match status" value="1"/>
</dbReference>
<organism evidence="5 6">
    <name type="scientific">Celeribacter indicus</name>
    <dbReference type="NCBI Taxonomy" id="1208324"/>
    <lineage>
        <taxon>Bacteria</taxon>
        <taxon>Pseudomonadati</taxon>
        <taxon>Pseudomonadota</taxon>
        <taxon>Alphaproteobacteria</taxon>
        <taxon>Rhodobacterales</taxon>
        <taxon>Roseobacteraceae</taxon>
        <taxon>Celeribacter</taxon>
    </lineage>
</organism>
<proteinExistence type="predicted"/>
<dbReference type="InterPro" id="IPR000843">
    <property type="entry name" value="HTH_LacI"/>
</dbReference>
<evidence type="ECO:0000313" key="5">
    <source>
        <dbReference type="EMBL" id="AJE46904.1"/>
    </source>
</evidence>
<protein>
    <submittedName>
        <fullName evidence="5">LacI family transcriptional regulator</fullName>
    </submittedName>
</protein>
<dbReference type="Pfam" id="PF00356">
    <property type="entry name" value="LacI"/>
    <property type="match status" value="1"/>
</dbReference>
<dbReference type="OrthoDB" id="234496at2"/>
<dbReference type="Gene3D" id="3.40.50.2300">
    <property type="match status" value="2"/>
</dbReference>
<dbReference type="Proteomes" id="UP000031521">
    <property type="component" value="Chromosome"/>
</dbReference>
<keyword evidence="2" id="KW-0238">DNA-binding</keyword>
<dbReference type="SUPFAM" id="SSF47413">
    <property type="entry name" value="lambda repressor-like DNA-binding domains"/>
    <property type="match status" value="1"/>
</dbReference>
<dbReference type="AlphaFoldDB" id="A0A0B5DV52"/>
<evidence type="ECO:0000256" key="3">
    <source>
        <dbReference type="ARBA" id="ARBA00023163"/>
    </source>
</evidence>
<gene>
    <name evidence="5" type="ORF">P73_2189</name>
</gene>
<evidence type="ECO:0000313" key="6">
    <source>
        <dbReference type="Proteomes" id="UP000031521"/>
    </source>
</evidence>
<reference evidence="5 6" key="1">
    <citation type="journal article" date="2014" name="Int. J. Syst. Evol. Microbiol.">
        <title>Celeribacter indicus sp. nov., a polycyclic aromatic hydrocarbon-degrading bacterium from deep-sea sediment and reclassification of Huaishuia halophila as Celeribacter halophilus comb. nov.</title>
        <authorList>
            <person name="Lai Q."/>
            <person name="Cao J."/>
            <person name="Yuan J."/>
            <person name="Li F."/>
            <person name="Shao Z."/>
        </authorList>
    </citation>
    <scope>NUCLEOTIDE SEQUENCE [LARGE SCALE GENOMIC DNA]</scope>
    <source>
        <strain evidence="5">P73</strain>
    </source>
</reference>
<evidence type="ECO:0000256" key="1">
    <source>
        <dbReference type="ARBA" id="ARBA00023015"/>
    </source>
</evidence>
<dbReference type="PROSITE" id="PS50932">
    <property type="entry name" value="HTH_LACI_2"/>
    <property type="match status" value="1"/>
</dbReference>
<dbReference type="CDD" id="cd01392">
    <property type="entry name" value="HTH_LacI"/>
    <property type="match status" value="1"/>
</dbReference>
<dbReference type="InterPro" id="IPR028082">
    <property type="entry name" value="Peripla_BP_I"/>
</dbReference>
<evidence type="ECO:0000256" key="2">
    <source>
        <dbReference type="ARBA" id="ARBA00023125"/>
    </source>
</evidence>